<comment type="caution">
    <text evidence="1">The sequence shown here is derived from an EMBL/GenBank/DDBJ whole genome shotgun (WGS) entry which is preliminary data.</text>
</comment>
<keyword evidence="2" id="KW-1185">Reference proteome</keyword>
<protein>
    <submittedName>
        <fullName evidence="1">Uncharacterized protein</fullName>
    </submittedName>
</protein>
<dbReference type="AlphaFoldDB" id="A0A830EU43"/>
<name>A0A830EU43_9EURY</name>
<proteinExistence type="predicted"/>
<gene>
    <name evidence="1" type="ORF">GCM10009037_11940</name>
</gene>
<dbReference type="OrthoDB" id="373492at2157"/>
<organism evidence="1 2">
    <name type="scientific">Halarchaeum grantii</name>
    <dbReference type="NCBI Taxonomy" id="1193105"/>
    <lineage>
        <taxon>Archaea</taxon>
        <taxon>Methanobacteriati</taxon>
        <taxon>Methanobacteriota</taxon>
        <taxon>Stenosarchaea group</taxon>
        <taxon>Halobacteria</taxon>
        <taxon>Halobacteriales</taxon>
        <taxon>Halobacteriaceae</taxon>
    </lineage>
</organism>
<dbReference type="EMBL" id="BMPF01000001">
    <property type="protein sequence ID" value="GGL29813.1"/>
    <property type="molecule type" value="Genomic_DNA"/>
</dbReference>
<evidence type="ECO:0000313" key="2">
    <source>
        <dbReference type="Proteomes" id="UP000628840"/>
    </source>
</evidence>
<sequence>MDRRRLLAGVAFGALVMLASFALAFGPLNPCTNAATFEVPRMDAGVAHDGSAAVVTYEGSATLTGTSTVSLAVTVGATGSGGERTVLWAAANGSGQAALPLRMGAETRVDGVAAGETVTVVWTGYEVAPAYCPPERGDGPLTRVVAERTVGA</sequence>
<dbReference type="RefSeq" id="WP_188880299.1">
    <property type="nucleotide sequence ID" value="NZ_BMPF01000001.1"/>
</dbReference>
<accession>A0A830EU43</accession>
<dbReference type="Proteomes" id="UP000628840">
    <property type="component" value="Unassembled WGS sequence"/>
</dbReference>
<reference evidence="1 2" key="1">
    <citation type="journal article" date="2019" name="Int. J. Syst. Evol. Microbiol.">
        <title>The Global Catalogue of Microorganisms (GCM) 10K type strain sequencing project: providing services to taxonomists for standard genome sequencing and annotation.</title>
        <authorList>
            <consortium name="The Broad Institute Genomics Platform"/>
            <consortium name="The Broad Institute Genome Sequencing Center for Infectious Disease"/>
            <person name="Wu L."/>
            <person name="Ma J."/>
        </authorList>
    </citation>
    <scope>NUCLEOTIDE SEQUENCE [LARGE SCALE GENOMIC DNA]</scope>
    <source>
        <strain evidence="1 2">JCM 19585</strain>
    </source>
</reference>
<evidence type="ECO:0000313" key="1">
    <source>
        <dbReference type="EMBL" id="GGL29813.1"/>
    </source>
</evidence>